<proteinExistence type="predicted"/>
<gene>
    <name evidence="1" type="ORF">GCM10010276_71660</name>
</gene>
<organism evidence="1 2">
    <name type="scientific">Streptomyces longisporus</name>
    <dbReference type="NCBI Taxonomy" id="1948"/>
    <lineage>
        <taxon>Bacteria</taxon>
        <taxon>Bacillati</taxon>
        <taxon>Actinomycetota</taxon>
        <taxon>Actinomycetes</taxon>
        <taxon>Kitasatosporales</taxon>
        <taxon>Streptomycetaceae</taxon>
        <taxon>Streptomyces</taxon>
    </lineage>
</organism>
<keyword evidence="2" id="KW-1185">Reference proteome</keyword>
<reference evidence="2" key="1">
    <citation type="journal article" date="2019" name="Int. J. Syst. Evol. Microbiol.">
        <title>The Global Catalogue of Microorganisms (GCM) 10K type strain sequencing project: providing services to taxonomists for standard genome sequencing and annotation.</title>
        <authorList>
            <consortium name="The Broad Institute Genomics Platform"/>
            <consortium name="The Broad Institute Genome Sequencing Center for Infectious Disease"/>
            <person name="Wu L."/>
            <person name="Ma J."/>
        </authorList>
    </citation>
    <scope>NUCLEOTIDE SEQUENCE [LARGE SCALE GENOMIC DNA]</scope>
    <source>
        <strain evidence="2">JCM 4395</strain>
    </source>
</reference>
<dbReference type="InterPro" id="IPR046075">
    <property type="entry name" value="DUF6093"/>
</dbReference>
<comment type="caution">
    <text evidence="1">The sequence shown here is derived from an EMBL/GenBank/DDBJ whole genome shotgun (WGS) entry which is preliminary data.</text>
</comment>
<name>A0ABP6AHA7_STRLO</name>
<evidence type="ECO:0000313" key="2">
    <source>
        <dbReference type="Proteomes" id="UP001501777"/>
    </source>
</evidence>
<evidence type="ECO:0000313" key="1">
    <source>
        <dbReference type="EMBL" id="GAA2513543.1"/>
    </source>
</evidence>
<dbReference type="EMBL" id="BAAASG010000019">
    <property type="protein sequence ID" value="GAA2513543.1"/>
    <property type="molecule type" value="Genomic_DNA"/>
</dbReference>
<accession>A0ABP6AHA7</accession>
<protein>
    <submittedName>
        <fullName evidence="1">Uncharacterized protein</fullName>
    </submittedName>
</protein>
<sequence length="157" mass="16736">MLTSGTTLERMSVPTEGLTLAAVSNMIKRKILTDTVRISRDGEPVFNPDTGQYEPGPPVIIYEGHGGVFPNGDPGIVLHLEGQAYVDDSTSKYKLLTPLDAPVASREDSVSVVHAADPAAIGRTWRVLDVGQTSTLAVVRTTFLDQNTQHSTSGSTS</sequence>
<dbReference type="Pfam" id="PF19586">
    <property type="entry name" value="DUF6093"/>
    <property type="match status" value="1"/>
</dbReference>
<dbReference type="Proteomes" id="UP001501777">
    <property type="component" value="Unassembled WGS sequence"/>
</dbReference>